<dbReference type="Pfam" id="PF00194">
    <property type="entry name" value="Carb_anhydrase"/>
    <property type="match status" value="1"/>
</dbReference>
<keyword evidence="2" id="KW-0472">Membrane</keyword>
<dbReference type="SMART" id="SM01057">
    <property type="entry name" value="Carb_anhydrase"/>
    <property type="match status" value="1"/>
</dbReference>
<evidence type="ECO:0000313" key="4">
    <source>
        <dbReference type="EMBL" id="CAL7948702.1"/>
    </source>
</evidence>
<dbReference type="PROSITE" id="PS51144">
    <property type="entry name" value="ALPHA_CA_2"/>
    <property type="match status" value="1"/>
</dbReference>
<dbReference type="SUPFAM" id="SSF51069">
    <property type="entry name" value="Carbonic anhydrase"/>
    <property type="match status" value="1"/>
</dbReference>
<organism evidence="4 5">
    <name type="scientific">Xylocopa violacea</name>
    <name type="common">Violet carpenter bee</name>
    <name type="synonym">Apis violacea</name>
    <dbReference type="NCBI Taxonomy" id="135666"/>
    <lineage>
        <taxon>Eukaryota</taxon>
        <taxon>Metazoa</taxon>
        <taxon>Ecdysozoa</taxon>
        <taxon>Arthropoda</taxon>
        <taxon>Hexapoda</taxon>
        <taxon>Insecta</taxon>
        <taxon>Pterygota</taxon>
        <taxon>Neoptera</taxon>
        <taxon>Endopterygota</taxon>
        <taxon>Hymenoptera</taxon>
        <taxon>Apocrita</taxon>
        <taxon>Aculeata</taxon>
        <taxon>Apoidea</taxon>
        <taxon>Anthophila</taxon>
        <taxon>Apidae</taxon>
        <taxon>Xylocopa</taxon>
        <taxon>Xylocopa</taxon>
    </lineage>
</organism>
<dbReference type="InterPro" id="IPR023561">
    <property type="entry name" value="Carbonic_anhydrase_a-class"/>
</dbReference>
<comment type="caution">
    <text evidence="4">The sequence shown here is derived from an EMBL/GenBank/DDBJ whole genome shotgun (WGS) entry which is preliminary data.</text>
</comment>
<keyword evidence="5" id="KW-1185">Reference proteome</keyword>
<feature type="domain" description="Alpha-carbonic anhydrase" evidence="3">
    <location>
        <begin position="40"/>
        <end position="286"/>
    </location>
</feature>
<evidence type="ECO:0000313" key="5">
    <source>
        <dbReference type="Proteomes" id="UP001642520"/>
    </source>
</evidence>
<gene>
    <name evidence="4" type="ORF">XYLVIOL_LOCUS9034</name>
</gene>
<keyword evidence="2" id="KW-1133">Transmembrane helix</keyword>
<sequence length="315" mass="35951">MYRRKKLGQENPSLDDRKLVLCSLKFVWILHRFPHAVTASDWSYWGENGPVRWPGLCMTGKKQSPINIATENTIKIDLGALKFKRYDFAFYGKVTNNGHSVQVEFYGVPIHLEGANLPSTYILEQMHFHWPAEHTIDNNREALELHFVHYNERYGNVSVASQHEKGIAVVAILFKLSTEDNIDITPILNATESISGGVGKSAALKGAKIIPYLFLPKDHTTYYHYDGSLTTPGCQETVMWFILTEKLSVSEQQINIFKMIGTNNGTLSFNYRPIQALGERKIYHHLDRYSAATIHSHNLCFVFFSFLLTTFLFSL</sequence>
<dbReference type="Proteomes" id="UP001642520">
    <property type="component" value="Unassembled WGS sequence"/>
</dbReference>
<reference evidence="4 5" key="1">
    <citation type="submission" date="2024-08" db="EMBL/GenBank/DDBJ databases">
        <authorList>
            <person name="Will J Nash"/>
            <person name="Angela Man"/>
            <person name="Seanna McTaggart"/>
            <person name="Kendall Baker"/>
            <person name="Tom Barker"/>
            <person name="Leah Catchpole"/>
            <person name="Alex Durrant"/>
            <person name="Karim Gharbi"/>
            <person name="Naomi Irish"/>
            <person name="Gemy Kaithakottil"/>
            <person name="Debby Ku"/>
            <person name="Aaliyah Providence"/>
            <person name="Felix Shaw"/>
            <person name="David Swarbreck"/>
            <person name="Chris Watkins"/>
            <person name="Ann M. McCartney"/>
            <person name="Giulio Formenti"/>
            <person name="Alice Mouton"/>
            <person name="Noel Vella"/>
            <person name="Bjorn M von Reumont"/>
            <person name="Adriana Vella"/>
            <person name="Wilfried Haerty"/>
        </authorList>
    </citation>
    <scope>NUCLEOTIDE SEQUENCE [LARGE SCALE GENOMIC DNA]</scope>
</reference>
<dbReference type="InterPro" id="IPR001148">
    <property type="entry name" value="CA_dom"/>
</dbReference>
<proteinExistence type="inferred from homology"/>
<dbReference type="CDD" id="cd00326">
    <property type="entry name" value="alpha_CA"/>
    <property type="match status" value="1"/>
</dbReference>
<evidence type="ECO:0000259" key="3">
    <source>
        <dbReference type="PROSITE" id="PS51144"/>
    </source>
</evidence>
<dbReference type="PANTHER" id="PTHR18952">
    <property type="entry name" value="CARBONIC ANHYDRASE"/>
    <property type="match status" value="1"/>
</dbReference>
<protein>
    <recommendedName>
        <fullName evidence="3">Alpha-carbonic anhydrase domain-containing protein</fullName>
    </recommendedName>
</protein>
<dbReference type="InterPro" id="IPR036398">
    <property type="entry name" value="CA_dom_sf"/>
</dbReference>
<dbReference type="PANTHER" id="PTHR18952:SF270">
    <property type="entry name" value="CARBONIC ANHYDRASE"/>
    <property type="match status" value="1"/>
</dbReference>
<name>A0ABP1P675_XYLVO</name>
<evidence type="ECO:0000256" key="2">
    <source>
        <dbReference type="SAM" id="Phobius"/>
    </source>
</evidence>
<feature type="transmembrane region" description="Helical" evidence="2">
    <location>
        <begin position="289"/>
        <end position="313"/>
    </location>
</feature>
<evidence type="ECO:0000256" key="1">
    <source>
        <dbReference type="ARBA" id="ARBA00010718"/>
    </source>
</evidence>
<dbReference type="Gene3D" id="3.10.200.10">
    <property type="entry name" value="Alpha carbonic anhydrase"/>
    <property type="match status" value="1"/>
</dbReference>
<dbReference type="EMBL" id="CAXAJV020001299">
    <property type="protein sequence ID" value="CAL7948702.1"/>
    <property type="molecule type" value="Genomic_DNA"/>
</dbReference>
<accession>A0ABP1P675</accession>
<comment type="similarity">
    <text evidence="1">Belongs to the alpha-carbonic anhydrase family.</text>
</comment>
<keyword evidence="2" id="KW-0812">Transmembrane</keyword>